<proteinExistence type="predicted"/>
<sequence length="269" mass="29009">MSTTAGGAGAEAHEAFQSLTPDQLTEILALLPGADSVELKLTVPDTHRRSVVHGLGMDLMDGQLRQVVFFDTPELTLNKAGVVVRARRVQRKPGDSVVKLRPVVPDQLPPSLRKSPEFGVEVDAMPGGFVCSGRMKHPADDALLKQVFLGQRPVHKLFSKEQRALYEAHAPEGIALDDLSVLGPINVLKLKFEPEGYPRRMVAEAWFYPDGSLILELSTKCAPGETFQVVAESRAFLGSKGVDLGAPQQTKTKTALEFFAAELAGAASS</sequence>
<organism evidence="1 2">
    <name type="scientific">Nocardioides guangzhouensis</name>
    <dbReference type="NCBI Taxonomy" id="2497878"/>
    <lineage>
        <taxon>Bacteria</taxon>
        <taxon>Bacillati</taxon>
        <taxon>Actinomycetota</taxon>
        <taxon>Actinomycetes</taxon>
        <taxon>Propionibacteriales</taxon>
        <taxon>Nocardioidaceae</taxon>
        <taxon>Nocardioides</taxon>
    </lineage>
</organism>
<dbReference type="AlphaFoldDB" id="A0A4Q4ZJY7"/>
<dbReference type="InterPro" id="IPR033469">
    <property type="entry name" value="CYTH-like_dom_sf"/>
</dbReference>
<reference evidence="1 2" key="1">
    <citation type="submission" date="2019-01" db="EMBL/GenBank/DDBJ databases">
        <title>Nocardioides guangzhouensis sp. nov., an actinobacterium isolated from soil.</title>
        <authorList>
            <person name="Fu Y."/>
            <person name="Cai Y."/>
            <person name="Lin Z."/>
            <person name="Chen P."/>
        </authorList>
    </citation>
    <scope>NUCLEOTIDE SEQUENCE [LARGE SCALE GENOMIC DNA]</scope>
    <source>
        <strain evidence="1 2">130</strain>
    </source>
</reference>
<protein>
    <submittedName>
        <fullName evidence="1">Adenylate cyclase</fullName>
    </submittedName>
</protein>
<gene>
    <name evidence="1" type="ORF">EKO23_01725</name>
</gene>
<dbReference type="OrthoDB" id="5764514at2"/>
<dbReference type="SUPFAM" id="SSF55154">
    <property type="entry name" value="CYTH-like phosphatases"/>
    <property type="match status" value="1"/>
</dbReference>
<comment type="caution">
    <text evidence="1">The sequence shown here is derived from an EMBL/GenBank/DDBJ whole genome shotgun (WGS) entry which is preliminary data.</text>
</comment>
<dbReference type="RefSeq" id="WP_134713446.1">
    <property type="nucleotide sequence ID" value="NZ_SDKM01000002.1"/>
</dbReference>
<accession>A0A4Q4ZJY7</accession>
<dbReference type="Proteomes" id="UP000295198">
    <property type="component" value="Unassembled WGS sequence"/>
</dbReference>
<dbReference type="EMBL" id="SDKM01000002">
    <property type="protein sequence ID" value="RYP88633.1"/>
    <property type="molecule type" value="Genomic_DNA"/>
</dbReference>
<evidence type="ECO:0000313" key="1">
    <source>
        <dbReference type="EMBL" id="RYP88633.1"/>
    </source>
</evidence>
<keyword evidence="2" id="KW-1185">Reference proteome</keyword>
<evidence type="ECO:0000313" key="2">
    <source>
        <dbReference type="Proteomes" id="UP000295198"/>
    </source>
</evidence>
<name>A0A4Q4ZJY7_9ACTN</name>